<evidence type="ECO:0000313" key="1">
    <source>
        <dbReference type="EMBL" id="XCP96149.1"/>
    </source>
</evidence>
<dbReference type="EMBL" id="CP159992">
    <property type="protein sequence ID" value="XCP96149.1"/>
    <property type="molecule type" value="Genomic_DNA"/>
</dbReference>
<accession>A0AAU8NEC3</accession>
<name>A0AAU8NEC3_9BACL</name>
<sequence length="68" mass="7545">MVNDRNPFVAFNKKENLEFLSPVLAEEITEVDISIQGGCTTNTFTLSNFLGNQGGWCTLSKECQRACN</sequence>
<gene>
    <name evidence="1" type="ORF">ABXS70_05410</name>
</gene>
<dbReference type="AlphaFoldDB" id="A0AAU8NEC3"/>
<proteinExistence type="predicted"/>
<protein>
    <submittedName>
        <fullName evidence="1">Plantaricin C family lantibiotic</fullName>
    </submittedName>
</protein>
<dbReference type="NCBIfam" id="NF000539">
    <property type="entry name" value="plantaricin"/>
    <property type="match status" value="1"/>
</dbReference>
<reference evidence="1" key="1">
    <citation type="submission" date="2024-05" db="EMBL/GenBank/DDBJ databases">
        <title>Draft genome assemblies of 36 bacteria isolated from hibernating arctic ground squirrels.</title>
        <authorList>
            <person name="McKee H."/>
            <person name="Mullen L."/>
            <person name="Drown D.M."/>
            <person name="Duddleston K.N."/>
        </authorList>
    </citation>
    <scope>NUCLEOTIDE SEQUENCE</scope>
    <source>
        <strain evidence="1">AN1007</strain>
    </source>
</reference>
<dbReference type="RefSeq" id="WP_342552183.1">
    <property type="nucleotide sequence ID" value="NZ_CP159992.1"/>
</dbReference>
<organism evidence="1">
    <name type="scientific">Paenibacillus sp. AN1007</name>
    <dbReference type="NCBI Taxonomy" id="3151385"/>
    <lineage>
        <taxon>Bacteria</taxon>
        <taxon>Bacillati</taxon>
        <taxon>Bacillota</taxon>
        <taxon>Bacilli</taxon>
        <taxon>Bacillales</taxon>
        <taxon>Paenibacillaceae</taxon>
        <taxon>Paenibacillus</taxon>
    </lineage>
</organism>